<dbReference type="RefSeq" id="WP_015332745.1">
    <property type="nucleotide sequence ID" value="NC_020054.1"/>
</dbReference>
<evidence type="ECO:0000313" key="2">
    <source>
        <dbReference type="Proteomes" id="UP000011058"/>
    </source>
</evidence>
<organism evidence="1 2">
    <name type="scientific">Fibrella aestuarina BUZ 2</name>
    <dbReference type="NCBI Taxonomy" id="1166018"/>
    <lineage>
        <taxon>Bacteria</taxon>
        <taxon>Pseudomonadati</taxon>
        <taxon>Bacteroidota</taxon>
        <taxon>Cytophagia</taxon>
        <taxon>Cytophagales</taxon>
        <taxon>Spirosomataceae</taxon>
        <taxon>Fibrella</taxon>
    </lineage>
</organism>
<evidence type="ECO:0000313" key="1">
    <source>
        <dbReference type="EMBL" id="CCH01646.1"/>
    </source>
</evidence>
<gene>
    <name evidence="1" type="ORF">FAES_3639</name>
</gene>
<dbReference type="Proteomes" id="UP000011058">
    <property type="component" value="Chromosome"/>
</dbReference>
<proteinExistence type="predicted"/>
<keyword evidence="2" id="KW-1185">Reference proteome</keyword>
<dbReference type="KEGG" id="fae:FAES_3639"/>
<sequence>MTTQQAITLLLTSDEYLADWLRAGHSRMDRSNYKRRLKEGKLSLEKQDELLESVGFVVKQVKIWTKPS</sequence>
<accession>I0KBZ3</accession>
<dbReference type="STRING" id="1166018.FAES_3639"/>
<protein>
    <submittedName>
        <fullName evidence="1">Uncharacterized protein</fullName>
    </submittedName>
</protein>
<dbReference type="AlphaFoldDB" id="I0KBZ3"/>
<dbReference type="EMBL" id="HE796683">
    <property type="protein sequence ID" value="CCH01646.1"/>
    <property type="molecule type" value="Genomic_DNA"/>
</dbReference>
<name>I0KBZ3_9BACT</name>
<reference evidence="1 2" key="1">
    <citation type="journal article" date="2012" name="J. Bacteriol.">
        <title>Genome Sequence of Fibrella aestuarina BUZ 2T, a Filamentous Marine Bacterium.</title>
        <authorList>
            <person name="Filippini M."/>
            <person name="Qi W."/>
            <person name="Blom J."/>
            <person name="Goesmann A."/>
            <person name="Smits T.H."/>
            <person name="Bagheri H.C."/>
        </authorList>
    </citation>
    <scope>NUCLEOTIDE SEQUENCE [LARGE SCALE GENOMIC DNA]</scope>
    <source>
        <strain evidence="2">BUZ 2T</strain>
    </source>
</reference>
<dbReference type="HOGENOM" id="CLU_2787737_0_0_10"/>